<dbReference type="GO" id="GO:0005829">
    <property type="term" value="C:cytosol"/>
    <property type="evidence" value="ECO:0007669"/>
    <property type="project" value="TreeGrafter"/>
</dbReference>
<dbReference type="PANTHER" id="PTHR30115:SF11">
    <property type="entry name" value="NITROGEN REGULATORY PROTEIN P-II HOMOLOG"/>
    <property type="match status" value="1"/>
</dbReference>
<dbReference type="GO" id="GO:0006808">
    <property type="term" value="P:regulation of nitrogen utilization"/>
    <property type="evidence" value="ECO:0007669"/>
    <property type="project" value="InterPro"/>
</dbReference>
<gene>
    <name evidence="2" type="ORF">SAMN05444359_1194</name>
</gene>
<dbReference type="FunCoup" id="A0A1H9JYM4">
    <property type="interactions" value="333"/>
</dbReference>
<dbReference type="InterPro" id="IPR011322">
    <property type="entry name" value="N-reg_PII-like_a/b"/>
</dbReference>
<accession>A0A1H9JYM4</accession>
<dbReference type="PRINTS" id="PR00340">
    <property type="entry name" value="PIIGLNB"/>
</dbReference>
<organism evidence="2 3">
    <name type="scientific">Neolewinella agarilytica</name>
    <dbReference type="NCBI Taxonomy" id="478744"/>
    <lineage>
        <taxon>Bacteria</taxon>
        <taxon>Pseudomonadati</taxon>
        <taxon>Bacteroidota</taxon>
        <taxon>Saprospiria</taxon>
        <taxon>Saprospirales</taxon>
        <taxon>Lewinellaceae</taxon>
        <taxon>Neolewinella</taxon>
    </lineage>
</organism>
<evidence type="ECO:0000256" key="1">
    <source>
        <dbReference type="PIRSR" id="PIRSR602187-50"/>
    </source>
</evidence>
<dbReference type="RefSeq" id="WP_090170385.1">
    <property type="nucleotide sequence ID" value="NZ_FOFB01000019.1"/>
</dbReference>
<dbReference type="GO" id="GO:0030234">
    <property type="term" value="F:enzyme regulator activity"/>
    <property type="evidence" value="ECO:0007669"/>
    <property type="project" value="InterPro"/>
</dbReference>
<dbReference type="PROSITE" id="PS51343">
    <property type="entry name" value="PII_GLNB_DOM"/>
    <property type="match status" value="1"/>
</dbReference>
<sequence>MKKIEAIIRLSRFESIRDALAEIDVNFFTLSEVKGFGLQRGEQLTYRGSVYDADYIARLQLDILAPTEKVDSIIQAITASGRTGKVGDGKIIVYDLERIVRIRTGEENESAI</sequence>
<protein>
    <submittedName>
        <fullName evidence="2">Nitrogen regulatory protein P-II family</fullName>
    </submittedName>
</protein>
<name>A0A1H9JYM4_9BACT</name>
<feature type="modified residue" description="O-UMP-tyrosine" evidence="1">
    <location>
        <position position="51"/>
    </location>
</feature>
<dbReference type="OrthoDB" id="9802729at2"/>
<evidence type="ECO:0000313" key="3">
    <source>
        <dbReference type="Proteomes" id="UP000199021"/>
    </source>
</evidence>
<dbReference type="InterPro" id="IPR002187">
    <property type="entry name" value="N-reg_PII"/>
</dbReference>
<dbReference type="GO" id="GO:0005524">
    <property type="term" value="F:ATP binding"/>
    <property type="evidence" value="ECO:0007669"/>
    <property type="project" value="TreeGrafter"/>
</dbReference>
<dbReference type="InParanoid" id="A0A1H9JYM4"/>
<dbReference type="SMART" id="SM00938">
    <property type="entry name" value="P-II"/>
    <property type="match status" value="1"/>
</dbReference>
<proteinExistence type="predicted"/>
<dbReference type="EMBL" id="FOFB01000019">
    <property type="protein sequence ID" value="SEQ91907.1"/>
    <property type="molecule type" value="Genomic_DNA"/>
</dbReference>
<dbReference type="PANTHER" id="PTHR30115">
    <property type="entry name" value="NITROGEN REGULATORY PROTEIN P-II"/>
    <property type="match status" value="1"/>
</dbReference>
<reference evidence="3" key="1">
    <citation type="submission" date="2016-10" db="EMBL/GenBank/DDBJ databases">
        <authorList>
            <person name="Varghese N."/>
            <person name="Submissions S."/>
        </authorList>
    </citation>
    <scope>NUCLEOTIDE SEQUENCE [LARGE SCALE GENOMIC DNA]</scope>
    <source>
        <strain evidence="3">DSM 24740</strain>
    </source>
</reference>
<dbReference type="STRING" id="478744.SAMN05444359_1194"/>
<evidence type="ECO:0000313" key="2">
    <source>
        <dbReference type="EMBL" id="SEQ91907.1"/>
    </source>
</evidence>
<dbReference type="Pfam" id="PF00543">
    <property type="entry name" value="P-II"/>
    <property type="match status" value="1"/>
</dbReference>
<dbReference type="Proteomes" id="UP000199021">
    <property type="component" value="Unassembled WGS sequence"/>
</dbReference>
<dbReference type="AlphaFoldDB" id="A0A1H9JYM4"/>
<keyword evidence="1" id="KW-0597">Phosphoprotein</keyword>
<dbReference type="Gene3D" id="3.30.70.120">
    <property type="match status" value="1"/>
</dbReference>
<dbReference type="InterPro" id="IPR015867">
    <property type="entry name" value="N-reg_PII/ATP_PRibTrfase_C"/>
</dbReference>
<dbReference type="SUPFAM" id="SSF54913">
    <property type="entry name" value="GlnB-like"/>
    <property type="match status" value="1"/>
</dbReference>
<keyword evidence="3" id="KW-1185">Reference proteome</keyword>